<dbReference type="Gene3D" id="1.25.10.10">
    <property type="entry name" value="Leucine-rich Repeat Variant"/>
    <property type="match status" value="6"/>
</dbReference>
<dbReference type="AlphaFoldDB" id="A0A9P1KK93"/>
<evidence type="ECO:0000313" key="5">
    <source>
        <dbReference type="EMBL" id="CDM97973.1"/>
    </source>
</evidence>
<dbReference type="Gene3D" id="3.30.450.20">
    <property type="entry name" value="PAS domain"/>
    <property type="match status" value="1"/>
</dbReference>
<evidence type="ECO:0000256" key="3">
    <source>
        <dbReference type="ARBA" id="ARBA00045876"/>
    </source>
</evidence>
<evidence type="ECO:0000256" key="1">
    <source>
        <dbReference type="ARBA" id="ARBA00022549"/>
    </source>
</evidence>
<dbReference type="InterPro" id="IPR021133">
    <property type="entry name" value="HEAT_type_2"/>
</dbReference>
<gene>
    <name evidence="5" type="ORF">ARTHRO_60574</name>
</gene>
<dbReference type="InterPro" id="IPR013656">
    <property type="entry name" value="PAS_4"/>
</dbReference>
<keyword evidence="6" id="KW-1185">Reference proteome</keyword>
<reference evidence="5 6" key="1">
    <citation type="submission" date="2014-02" db="EMBL/GenBank/DDBJ databases">
        <authorList>
            <person name="Genoscope - CEA"/>
        </authorList>
    </citation>
    <scope>NUCLEOTIDE SEQUENCE [LARGE SCALE GENOMIC DNA]</scope>
    <source>
        <strain evidence="5 6">PCC 8005</strain>
    </source>
</reference>
<proteinExistence type="predicted"/>
<organism evidence="5 6">
    <name type="scientific">Limnospira indica PCC 8005</name>
    <dbReference type="NCBI Taxonomy" id="376219"/>
    <lineage>
        <taxon>Bacteria</taxon>
        <taxon>Bacillati</taxon>
        <taxon>Cyanobacteriota</taxon>
        <taxon>Cyanophyceae</taxon>
        <taxon>Oscillatoriophycideae</taxon>
        <taxon>Oscillatoriales</taxon>
        <taxon>Sirenicapillariaceae</taxon>
        <taxon>Limnospira</taxon>
    </lineage>
</organism>
<feature type="domain" description="PAS" evidence="4">
    <location>
        <begin position="1"/>
        <end position="60"/>
    </location>
</feature>
<evidence type="ECO:0000259" key="4">
    <source>
        <dbReference type="PROSITE" id="PS50112"/>
    </source>
</evidence>
<evidence type="ECO:0000313" key="6">
    <source>
        <dbReference type="Proteomes" id="UP000032946"/>
    </source>
</evidence>
<dbReference type="EMBL" id="FO818640">
    <property type="protein sequence ID" value="CDM97973.1"/>
    <property type="molecule type" value="Genomic_DNA"/>
</dbReference>
<dbReference type="Pfam" id="PF08448">
    <property type="entry name" value="PAS_4"/>
    <property type="match status" value="1"/>
</dbReference>
<dbReference type="PROSITE" id="PS50112">
    <property type="entry name" value="PAS"/>
    <property type="match status" value="1"/>
</dbReference>
<dbReference type="InterPro" id="IPR011989">
    <property type="entry name" value="ARM-like"/>
</dbReference>
<dbReference type="GO" id="GO:0030089">
    <property type="term" value="C:phycobilisome"/>
    <property type="evidence" value="ECO:0007669"/>
    <property type="project" value="UniProtKB-KW"/>
</dbReference>
<dbReference type="GO" id="GO:0016491">
    <property type="term" value="F:oxidoreductase activity"/>
    <property type="evidence" value="ECO:0007669"/>
    <property type="project" value="TreeGrafter"/>
</dbReference>
<dbReference type="PANTHER" id="PTHR12697">
    <property type="entry name" value="PBS LYASE HEAT-LIKE PROTEIN"/>
    <property type="match status" value="1"/>
</dbReference>
<dbReference type="RefSeq" id="WP_008055449.1">
    <property type="nucleotide sequence ID" value="NZ_FO818640.1"/>
</dbReference>
<dbReference type="InterPro" id="IPR004155">
    <property type="entry name" value="PBS_lyase_HEAT"/>
</dbReference>
<evidence type="ECO:0000256" key="2">
    <source>
        <dbReference type="ARBA" id="ARBA00022738"/>
    </source>
</evidence>
<dbReference type="InterPro" id="IPR016024">
    <property type="entry name" value="ARM-type_fold"/>
</dbReference>
<keyword evidence="2" id="KW-0605">Phycobilisome</keyword>
<dbReference type="InterPro" id="IPR000014">
    <property type="entry name" value="PAS"/>
</dbReference>
<dbReference type="SUPFAM" id="SSF55785">
    <property type="entry name" value="PYP-like sensor domain (PAS domain)"/>
    <property type="match status" value="1"/>
</dbReference>
<dbReference type="InterPro" id="IPR035965">
    <property type="entry name" value="PAS-like_dom_sf"/>
</dbReference>
<dbReference type="SUPFAM" id="SSF48371">
    <property type="entry name" value="ARM repeat"/>
    <property type="match status" value="3"/>
</dbReference>
<dbReference type="SMART" id="SM00567">
    <property type="entry name" value="EZ_HEAT"/>
    <property type="match status" value="16"/>
</dbReference>
<dbReference type="Proteomes" id="UP000032946">
    <property type="component" value="Chromosome"/>
</dbReference>
<sequence length="1091" mass="119551">MTISIFTTDEQLLVRSWDSQLESMRGLDAESVYGCPLTEIIPDLESRGLLARFNQVLEDGTIQTLAPDFHHYLIKCPPRKPSKYFDSMQQRVTIAPLREKTAIVGLVITLEDVTERMDAEWELASDRTLSNSEPEEIDSDTSVHESLIAALADDRWQVRQNATRHLTNVKAPELNAQLLQLLRQQHHNPNILNSVIQVLTLTQVDIVPALIDCLKEEDSDLRIYVVQTLGQRKDPRAVSVLIEMLDDENVNVRYHAIEALGKLQALEAVDSLVKIAESEDFFLAFPALDALMQMANAKLAPQLVPLLQKTLNWQLRREAVDNLAITDDPEIIRSLLRLMREQHRNPNVLNATLQILALSNVDPIPALVECLGEPDPDLRIYTALALGERHDPRAIPPLIGLLNDPDINVRYHAIESLGQLKAKEAVEPLVEIATSGDFFLAFPAIETLVTIGDTTIIPKLLPLLENELLCSPVVSALGKFADADAVAPLVAQLSRPLTSIAEIVLALAEIYANYKQLEEGQHIADMTRQVIEDQAVENILAEIEQGSLSGPELRGMVMILGWLEGEKIEQTLGKLLNNQEVRDPVMEALVAYGGRVAPLLIMQLEAGDLETRKAAVMALGRIGSTQAVPALMSLLGNAEPELVMVTTTALAHIGDGRAFEGLLQLLAHPDSAVRLGAIAALNSLGHPAMPPRIYDLLADPNPLVRESAVRIAGYFAFENCKDRLLACTQDSEDRVCRAAIEHLPYLEDDRVLPLLVQTLAHPSASLRSAVAHAMGELENIETLPYLLQGLDDPESWVRYQAARSIGRYADTLIDILESGSSSSLPEPLAELNVAEWAESAFVALKQLANHDPADPVRAIAAESLGAIAGVRATPILSRLAELEDEGGDVARAALRALGRINRAQAIPPLLTALNSPNSERRLDALHAFRERGGTEAGVALQWMAAADPEERLVYEAIESLSRLATPEAISALLELTVDPSTREACLNALVRRNCPETLEAEYIELVAQGLKHIHPGVRCSVVEVLKRFKHPIASEFLIQALSDADQNVRLAAVTALVYLGNHSCDEQLAKLARTDPSPAIRRAAHRGLHSS</sequence>
<name>A0A9P1KK93_9CYAN</name>
<dbReference type="Pfam" id="PF13646">
    <property type="entry name" value="HEAT_2"/>
    <property type="match status" value="6"/>
</dbReference>
<comment type="function">
    <text evidence="3">Catalyzes the hydroxylation of the N(6)-(4-aminobutyl)-L-lysine intermediate produced by deoxyhypusine synthase/DHPS on a critical lysine of the eukaryotic translation initiation factor 5A/eIF-5A. This is the second step of the post-translational modification of that lysine into an unusual amino acid residue named hypusine. Hypusination is unique to mature eIF-5A factor and is essential for its function.</text>
</comment>
<dbReference type="PANTHER" id="PTHR12697:SF5">
    <property type="entry name" value="DEOXYHYPUSINE HYDROXYLASE"/>
    <property type="match status" value="1"/>
</dbReference>
<protein>
    <submittedName>
        <fullName evidence="5">PAS/PAC sensor protein</fullName>
    </submittedName>
</protein>
<accession>A0A9P1KK93</accession>
<keyword evidence="1" id="KW-0042">Antenna complex</keyword>
<dbReference type="PROSITE" id="PS50077">
    <property type="entry name" value="HEAT_REPEAT"/>
    <property type="match status" value="2"/>
</dbReference>